<accession>A0ABQ0CC73</accession>
<evidence type="ECO:0000313" key="3">
    <source>
        <dbReference type="EMBL" id="GAB0058492.1"/>
    </source>
</evidence>
<keyword evidence="4" id="KW-1185">Reference proteome</keyword>
<evidence type="ECO:0000259" key="2">
    <source>
        <dbReference type="Pfam" id="PF03364"/>
    </source>
</evidence>
<protein>
    <submittedName>
        <fullName evidence="3">Ribosome association toxin RatA</fullName>
    </submittedName>
</protein>
<evidence type="ECO:0000256" key="1">
    <source>
        <dbReference type="ARBA" id="ARBA00008918"/>
    </source>
</evidence>
<dbReference type="InterPro" id="IPR005031">
    <property type="entry name" value="COQ10_START"/>
</dbReference>
<evidence type="ECO:0000313" key="4">
    <source>
        <dbReference type="Proteomes" id="UP001628193"/>
    </source>
</evidence>
<dbReference type="RefSeq" id="WP_420906214.1">
    <property type="nucleotide sequence ID" value="NZ_BAAFGK010000005.1"/>
</dbReference>
<name>A0ABQ0CC73_9PROT</name>
<dbReference type="PANTHER" id="PTHR12901:SF10">
    <property type="entry name" value="COENZYME Q-BINDING PROTEIN COQ10, MITOCHONDRIAL"/>
    <property type="match status" value="1"/>
</dbReference>
<feature type="domain" description="Coenzyme Q-binding protein COQ10 START" evidence="2">
    <location>
        <begin position="10"/>
        <end position="134"/>
    </location>
</feature>
<reference evidence="3 4" key="1">
    <citation type="submission" date="2024-09" db="EMBL/GenBank/DDBJ databases">
        <title>Draft genome sequence of Candidatus Magnetaquicoccaceae bacterium FCR-1.</title>
        <authorList>
            <person name="Shimoshige H."/>
            <person name="Shimamura S."/>
            <person name="Taoka A."/>
            <person name="Kobayashi H."/>
            <person name="Maekawa T."/>
        </authorList>
    </citation>
    <scope>NUCLEOTIDE SEQUENCE [LARGE SCALE GENOMIC DNA]</scope>
    <source>
        <strain evidence="3 4">FCR-1</strain>
    </source>
</reference>
<sequence length="143" mass="16695">MPRIRISETVSFAPEQMYALVVDVERYPDFLPWCAATRVWDRTPTQFMAEMTVSFKGIRETFRTLDIIDPGKRIEINLRDGPFKYLVSTWAFAPATNGSRVDFFIDFSFQSRMKEMIMGPVFSEASRRMLEAFKARAAVVYRR</sequence>
<proteinExistence type="inferred from homology"/>
<dbReference type="EMBL" id="BAAFGK010000005">
    <property type="protein sequence ID" value="GAB0058492.1"/>
    <property type="molecule type" value="Genomic_DNA"/>
</dbReference>
<dbReference type="SUPFAM" id="SSF55961">
    <property type="entry name" value="Bet v1-like"/>
    <property type="match status" value="1"/>
</dbReference>
<dbReference type="PANTHER" id="PTHR12901">
    <property type="entry name" value="SPERM PROTEIN HOMOLOG"/>
    <property type="match status" value="1"/>
</dbReference>
<dbReference type="Gene3D" id="3.30.530.20">
    <property type="match status" value="1"/>
</dbReference>
<dbReference type="InterPro" id="IPR044996">
    <property type="entry name" value="COQ10-like"/>
</dbReference>
<dbReference type="CDD" id="cd07813">
    <property type="entry name" value="COQ10p_like"/>
    <property type="match status" value="1"/>
</dbReference>
<comment type="similarity">
    <text evidence="1">Belongs to the ribosome association toxin RatA family.</text>
</comment>
<gene>
    <name evidence="3" type="primary">ratA</name>
    <name evidence="3" type="ORF">SIID45300_02841</name>
</gene>
<organism evidence="3 4">
    <name type="scientific">Candidatus Magnetaquiglobus chichijimensis</name>
    <dbReference type="NCBI Taxonomy" id="3141448"/>
    <lineage>
        <taxon>Bacteria</taxon>
        <taxon>Pseudomonadati</taxon>
        <taxon>Pseudomonadota</taxon>
        <taxon>Magnetococcia</taxon>
        <taxon>Magnetococcales</taxon>
        <taxon>Candidatus Magnetaquicoccaceae</taxon>
        <taxon>Candidatus Magnetaquiglobus</taxon>
    </lineage>
</organism>
<dbReference type="Pfam" id="PF03364">
    <property type="entry name" value="Polyketide_cyc"/>
    <property type="match status" value="1"/>
</dbReference>
<dbReference type="InterPro" id="IPR023393">
    <property type="entry name" value="START-like_dom_sf"/>
</dbReference>
<comment type="caution">
    <text evidence="3">The sequence shown here is derived from an EMBL/GenBank/DDBJ whole genome shotgun (WGS) entry which is preliminary data.</text>
</comment>
<dbReference type="Proteomes" id="UP001628193">
    <property type="component" value="Unassembled WGS sequence"/>
</dbReference>